<evidence type="ECO:0000313" key="2">
    <source>
        <dbReference type="EMBL" id="GMA85306.1"/>
    </source>
</evidence>
<feature type="compositionally biased region" description="Low complexity" evidence="1">
    <location>
        <begin position="136"/>
        <end position="148"/>
    </location>
</feature>
<feature type="compositionally biased region" description="Polar residues" evidence="1">
    <location>
        <begin position="194"/>
        <end position="204"/>
    </location>
</feature>
<feature type="compositionally biased region" description="Low complexity" evidence="1">
    <location>
        <begin position="102"/>
        <end position="127"/>
    </location>
</feature>
<gene>
    <name evidence="2" type="ORF">GCM10025868_05560</name>
</gene>
<dbReference type="Proteomes" id="UP001157017">
    <property type="component" value="Unassembled WGS sequence"/>
</dbReference>
<keyword evidence="3" id="KW-1185">Reference proteome</keyword>
<evidence type="ECO:0000256" key="1">
    <source>
        <dbReference type="SAM" id="MobiDB-lite"/>
    </source>
</evidence>
<organism evidence="2 3">
    <name type="scientific">Angustibacter aerolatus</name>
    <dbReference type="NCBI Taxonomy" id="1162965"/>
    <lineage>
        <taxon>Bacteria</taxon>
        <taxon>Bacillati</taxon>
        <taxon>Actinomycetota</taxon>
        <taxon>Actinomycetes</taxon>
        <taxon>Kineosporiales</taxon>
        <taxon>Kineosporiaceae</taxon>
    </lineage>
</organism>
<feature type="compositionally biased region" description="Basic and acidic residues" evidence="1">
    <location>
        <begin position="1"/>
        <end position="12"/>
    </location>
</feature>
<dbReference type="EMBL" id="BSUZ01000001">
    <property type="protein sequence ID" value="GMA85306.1"/>
    <property type="molecule type" value="Genomic_DNA"/>
</dbReference>
<feature type="region of interest" description="Disordered" evidence="1">
    <location>
        <begin position="1"/>
        <end position="217"/>
    </location>
</feature>
<comment type="caution">
    <text evidence="2">The sequence shown here is derived from an EMBL/GenBank/DDBJ whole genome shotgun (WGS) entry which is preliminary data.</text>
</comment>
<sequence length="266" mass="28009">MRSRRRDREGRRTPGPADVPGATHPARRRRQRPEPLELDPTLMDDPPAAHPRPVDVVDTSAEAPDRPDDAPDAPAEAGARTGVKPGHWPLAGEMRTGGAFRPAPVEPAESSGSSGSSESSEPSTSEEPPLPVPGLEAPAETPASAPSTDDVPAQGATAAGVSQRPAEHPDAPPAEGSPRHRGPRSAKGRRASVPSGTTSCSAPSATDRPRPPVRAPREVGWRTVPWVSTPLARCRSRRKLGATPGFRSWLRPDESHVKSARAPFPG</sequence>
<protein>
    <submittedName>
        <fullName evidence="2">Uncharacterized protein</fullName>
    </submittedName>
</protein>
<reference evidence="3" key="1">
    <citation type="journal article" date="2019" name="Int. J. Syst. Evol. Microbiol.">
        <title>The Global Catalogue of Microorganisms (GCM) 10K type strain sequencing project: providing services to taxonomists for standard genome sequencing and annotation.</title>
        <authorList>
            <consortium name="The Broad Institute Genomics Platform"/>
            <consortium name="The Broad Institute Genome Sequencing Center for Infectious Disease"/>
            <person name="Wu L."/>
            <person name="Ma J."/>
        </authorList>
    </citation>
    <scope>NUCLEOTIDE SEQUENCE [LARGE SCALE GENOMIC DNA]</scope>
    <source>
        <strain evidence="3">NBRC 108730</strain>
    </source>
</reference>
<evidence type="ECO:0000313" key="3">
    <source>
        <dbReference type="Proteomes" id="UP001157017"/>
    </source>
</evidence>
<feature type="region of interest" description="Disordered" evidence="1">
    <location>
        <begin position="243"/>
        <end position="266"/>
    </location>
</feature>
<feature type="compositionally biased region" description="Basic residues" evidence="1">
    <location>
        <begin position="179"/>
        <end position="190"/>
    </location>
</feature>
<proteinExistence type="predicted"/>
<name>A0ABQ6JCJ4_9ACTN</name>
<accession>A0ABQ6JCJ4</accession>
<feature type="compositionally biased region" description="Basic and acidic residues" evidence="1">
    <location>
        <begin position="207"/>
        <end position="217"/>
    </location>
</feature>